<sequence length="214" mass="22922">MDLKEVKPKLIGSKEERAVSPVIGVVLMVAVTVILAAVIAAFVMGMGDDLQDDGIPANVGTDMNANSDWHPDEDENEESLFYLSHQTGDSFSAENMRVVVRGENNEELASFDSDSDWADVSDGHLSGDDTVSILVNGESGDAIDEEEFDGGSTVEISMSTSADNAGDTELADDSDPEPAHEDITVQIIHSSSDTTVGDHTHELPDNLDDTDFDY</sequence>
<keyword evidence="2" id="KW-0472">Membrane</keyword>
<evidence type="ECO:0000313" key="5">
    <source>
        <dbReference type="Proteomes" id="UP000434101"/>
    </source>
</evidence>
<keyword evidence="5" id="KW-1185">Reference proteome</keyword>
<reference evidence="4 5" key="1">
    <citation type="submission" date="2020-01" db="EMBL/GenBank/DDBJ databases">
        <title>Natronorubrum sp. JWXQ-INN 674 isolated from Inner Mongolia Autonomous Region of China.</title>
        <authorList>
            <person name="Xue Q."/>
        </authorList>
    </citation>
    <scope>NUCLEOTIDE SEQUENCE [LARGE SCALE GENOMIC DNA]</scope>
    <source>
        <strain evidence="4 5">JWXQ-INN-674</strain>
    </source>
</reference>
<feature type="transmembrane region" description="Helical" evidence="2">
    <location>
        <begin position="21"/>
        <end position="46"/>
    </location>
</feature>
<protein>
    <submittedName>
        <fullName evidence="4">Type IV pilin</fullName>
    </submittedName>
</protein>
<dbReference type="Pfam" id="PF07790">
    <property type="entry name" value="Pilin_N"/>
    <property type="match status" value="1"/>
</dbReference>
<dbReference type="InterPro" id="IPR013373">
    <property type="entry name" value="Flagellin/pilin_N_arc"/>
</dbReference>
<keyword evidence="2" id="KW-1133">Transmembrane helix</keyword>
<organism evidence="4 5">
    <name type="scientific">Natronorubrum halalkaliphilum</name>
    <dbReference type="NCBI Taxonomy" id="2691917"/>
    <lineage>
        <taxon>Archaea</taxon>
        <taxon>Methanobacteriati</taxon>
        <taxon>Methanobacteriota</taxon>
        <taxon>Stenosarchaea group</taxon>
        <taxon>Halobacteria</taxon>
        <taxon>Halobacteriales</taxon>
        <taxon>Natrialbaceae</taxon>
        <taxon>Natronorubrum</taxon>
    </lineage>
</organism>
<proteinExistence type="predicted"/>
<dbReference type="EMBL" id="WUYX01000038">
    <property type="protein sequence ID" value="MXV62808.1"/>
    <property type="molecule type" value="Genomic_DNA"/>
</dbReference>
<feature type="compositionally biased region" description="Acidic residues" evidence="1">
    <location>
        <begin position="205"/>
        <end position="214"/>
    </location>
</feature>
<dbReference type="NCBIfam" id="TIGR02537">
    <property type="entry name" value="arch_flag_Nterm"/>
    <property type="match status" value="1"/>
</dbReference>
<dbReference type="Proteomes" id="UP000434101">
    <property type="component" value="Unassembled WGS sequence"/>
</dbReference>
<comment type="caution">
    <text evidence="4">The sequence shown here is derived from an EMBL/GenBank/DDBJ whole genome shotgun (WGS) entry which is preliminary data.</text>
</comment>
<keyword evidence="2" id="KW-0812">Transmembrane</keyword>
<dbReference type="InterPro" id="IPR012859">
    <property type="entry name" value="Pilin_N_archaeal"/>
</dbReference>
<name>A0A6B0VMV7_9EURY</name>
<accession>A0A6B0VMV7</accession>
<evidence type="ECO:0000256" key="2">
    <source>
        <dbReference type="SAM" id="Phobius"/>
    </source>
</evidence>
<feature type="domain" description="Archaeal Type IV pilin N-terminal" evidence="3">
    <location>
        <begin position="17"/>
        <end position="104"/>
    </location>
</feature>
<evidence type="ECO:0000259" key="3">
    <source>
        <dbReference type="Pfam" id="PF07790"/>
    </source>
</evidence>
<dbReference type="OrthoDB" id="178148at2157"/>
<evidence type="ECO:0000256" key="1">
    <source>
        <dbReference type="SAM" id="MobiDB-lite"/>
    </source>
</evidence>
<evidence type="ECO:0000313" key="4">
    <source>
        <dbReference type="EMBL" id="MXV62808.1"/>
    </source>
</evidence>
<dbReference type="RefSeq" id="WP_160065628.1">
    <property type="nucleotide sequence ID" value="NZ_WUYX01000038.1"/>
</dbReference>
<gene>
    <name evidence="4" type="ORF">GS429_12175</name>
</gene>
<feature type="region of interest" description="Disordered" evidence="1">
    <location>
        <begin position="161"/>
        <end position="214"/>
    </location>
</feature>
<dbReference type="AlphaFoldDB" id="A0A6B0VMV7"/>